<reference evidence="2 3" key="1">
    <citation type="submission" date="2024-04" db="EMBL/GenBank/DDBJ databases">
        <authorList>
            <person name="Fracassetti M."/>
        </authorList>
    </citation>
    <scope>NUCLEOTIDE SEQUENCE [LARGE SCALE GENOMIC DNA]</scope>
</reference>
<keyword evidence="3" id="KW-1185">Reference proteome</keyword>
<gene>
    <name evidence="2" type="ORF">LTRI10_LOCUS42986</name>
</gene>
<proteinExistence type="predicted"/>
<dbReference type="EMBL" id="OZ034820">
    <property type="protein sequence ID" value="CAL1403021.1"/>
    <property type="molecule type" value="Genomic_DNA"/>
</dbReference>
<name>A0AAV2FXI1_9ROSI</name>
<protein>
    <submittedName>
        <fullName evidence="2">Uncharacterized protein</fullName>
    </submittedName>
</protein>
<feature type="region of interest" description="Disordered" evidence="1">
    <location>
        <begin position="1"/>
        <end position="48"/>
    </location>
</feature>
<feature type="compositionally biased region" description="Gly residues" evidence="1">
    <location>
        <begin position="34"/>
        <end position="45"/>
    </location>
</feature>
<dbReference type="Proteomes" id="UP001497516">
    <property type="component" value="Chromosome 7"/>
</dbReference>
<sequence length="135" mass="13225">MRVRSLRRSGGGSAAIGEGWWPADKDPEPSGSGWIAGLGRTGEGDGWAEEGAGVTRLEESAGPSVGTGVMGRICGEPRSRARLGGEDAGLGARAADAGSPGGGIGAAGMDSSLKSSSACCKMSPGIQCSCCGVPD</sequence>
<accession>A0AAV2FXI1</accession>
<evidence type="ECO:0000313" key="2">
    <source>
        <dbReference type="EMBL" id="CAL1403021.1"/>
    </source>
</evidence>
<dbReference type="AlphaFoldDB" id="A0AAV2FXI1"/>
<organism evidence="2 3">
    <name type="scientific">Linum trigynum</name>
    <dbReference type="NCBI Taxonomy" id="586398"/>
    <lineage>
        <taxon>Eukaryota</taxon>
        <taxon>Viridiplantae</taxon>
        <taxon>Streptophyta</taxon>
        <taxon>Embryophyta</taxon>
        <taxon>Tracheophyta</taxon>
        <taxon>Spermatophyta</taxon>
        <taxon>Magnoliopsida</taxon>
        <taxon>eudicotyledons</taxon>
        <taxon>Gunneridae</taxon>
        <taxon>Pentapetalae</taxon>
        <taxon>rosids</taxon>
        <taxon>fabids</taxon>
        <taxon>Malpighiales</taxon>
        <taxon>Linaceae</taxon>
        <taxon>Linum</taxon>
    </lineage>
</organism>
<evidence type="ECO:0000313" key="3">
    <source>
        <dbReference type="Proteomes" id="UP001497516"/>
    </source>
</evidence>
<evidence type="ECO:0000256" key="1">
    <source>
        <dbReference type="SAM" id="MobiDB-lite"/>
    </source>
</evidence>